<dbReference type="OrthoDB" id="9795206at2"/>
<dbReference type="AlphaFoldDB" id="A0A1I5G346"/>
<dbReference type="STRING" id="1527.SAMN04489757_11730"/>
<reference evidence="2 3" key="1">
    <citation type="submission" date="2016-10" db="EMBL/GenBank/DDBJ databases">
        <authorList>
            <person name="de Groot N.N."/>
        </authorList>
    </citation>
    <scope>NUCLEOTIDE SEQUENCE [LARGE SCALE GENOMIC DNA]</scope>
    <source>
        <strain evidence="2 3">DSM 1283</strain>
    </source>
</reference>
<name>A0A1I5G346_9FIRM</name>
<evidence type="ECO:0000259" key="1">
    <source>
        <dbReference type="PROSITE" id="PS51186"/>
    </source>
</evidence>
<proteinExistence type="predicted"/>
<protein>
    <submittedName>
        <fullName evidence="2">Protein N-acetyltransferase, RimJ/RimL family</fullName>
    </submittedName>
</protein>
<dbReference type="InterPro" id="IPR016181">
    <property type="entry name" value="Acyl_CoA_acyltransferase"/>
</dbReference>
<dbReference type="Pfam" id="PF13302">
    <property type="entry name" value="Acetyltransf_3"/>
    <property type="match status" value="1"/>
</dbReference>
<dbReference type="PANTHER" id="PTHR43415">
    <property type="entry name" value="SPERMIDINE N(1)-ACETYLTRANSFERASE"/>
    <property type="match status" value="1"/>
</dbReference>
<evidence type="ECO:0000313" key="3">
    <source>
        <dbReference type="Proteomes" id="UP000198806"/>
    </source>
</evidence>
<dbReference type="PANTHER" id="PTHR43415:SF3">
    <property type="entry name" value="GNAT-FAMILY ACETYLTRANSFERASE"/>
    <property type="match status" value="1"/>
</dbReference>
<sequence length="178" mass="20596">MFLSGEKVILRAIELSDKDILRNMINDGEMEYLLGGWSFPVSEMKQEEWIKSIDSEPYVLRCMIDDKQEHSTAGTVILSDIDYINGTAEIHIKLLKSFRGKGFGTDTIKTMVRYAFSELRLQCIYAHINDYNIGSHKLFEKSGFIKEGVLRSRIYKNGTYHNLFVYSILKEDSYGNRE</sequence>
<dbReference type="SUPFAM" id="SSF55729">
    <property type="entry name" value="Acyl-CoA N-acyltransferases (Nat)"/>
    <property type="match status" value="1"/>
</dbReference>
<dbReference type="InterPro" id="IPR000182">
    <property type="entry name" value="GNAT_dom"/>
</dbReference>
<gene>
    <name evidence="2" type="ORF">SAMN04489757_11730</name>
</gene>
<dbReference type="EMBL" id="FOWD01000017">
    <property type="protein sequence ID" value="SFO30384.1"/>
    <property type="molecule type" value="Genomic_DNA"/>
</dbReference>
<dbReference type="PROSITE" id="PS51186">
    <property type="entry name" value="GNAT"/>
    <property type="match status" value="1"/>
</dbReference>
<organism evidence="2 3">
    <name type="scientific">Anaerocolumna aminovalerica</name>
    <dbReference type="NCBI Taxonomy" id="1527"/>
    <lineage>
        <taxon>Bacteria</taxon>
        <taxon>Bacillati</taxon>
        <taxon>Bacillota</taxon>
        <taxon>Clostridia</taxon>
        <taxon>Lachnospirales</taxon>
        <taxon>Lachnospiraceae</taxon>
        <taxon>Anaerocolumna</taxon>
    </lineage>
</organism>
<accession>A0A1I5G346</accession>
<feature type="domain" description="N-acetyltransferase" evidence="1">
    <location>
        <begin position="8"/>
        <end position="166"/>
    </location>
</feature>
<keyword evidence="2" id="KW-0808">Transferase</keyword>
<dbReference type="RefSeq" id="WP_091686894.1">
    <property type="nucleotide sequence ID" value="NZ_BAABFM010000001.1"/>
</dbReference>
<dbReference type="Proteomes" id="UP000198806">
    <property type="component" value="Unassembled WGS sequence"/>
</dbReference>
<dbReference type="GO" id="GO:0016747">
    <property type="term" value="F:acyltransferase activity, transferring groups other than amino-acyl groups"/>
    <property type="evidence" value="ECO:0007669"/>
    <property type="project" value="InterPro"/>
</dbReference>
<evidence type="ECO:0000313" key="2">
    <source>
        <dbReference type="EMBL" id="SFO30384.1"/>
    </source>
</evidence>
<keyword evidence="3" id="KW-1185">Reference proteome</keyword>
<dbReference type="Gene3D" id="3.40.630.30">
    <property type="match status" value="1"/>
</dbReference>